<gene>
    <name evidence="3" type="ordered locus">Cagg_3843</name>
</gene>
<dbReference type="Proteomes" id="UP000002508">
    <property type="component" value="Chromosome"/>
</dbReference>
<evidence type="ECO:0000256" key="1">
    <source>
        <dbReference type="SAM" id="Phobius"/>
    </source>
</evidence>
<evidence type="ECO:0000313" key="3">
    <source>
        <dbReference type="EMBL" id="ACL26678.1"/>
    </source>
</evidence>
<sequence>MKRRWLFLFIIILTWVAVPKSAAAQTPTPFVIAADELYHGDIATFDQPVLVLGEVDGDITSWFGSITVRGIVRGDIVSYTGSIELESGAVVEGNILSLTGGVTIKSGVEANGAVIGTEPLVSSTVTTSLINVLHGQTSNRLFLPVGISGIIGAIITILLTVALTLIWPRRTAGIGRALRAAPLRSALVGFLSTVLILAALPFVVGLLTLTLIGPILFLPLSLLMHVPYAIGFTGVARALTAAWPPTWTLRPPLAAAVGTLIIITPLVVVSMVAPAVALAIGYAVASWGVGAALISRGGALPIWQDRLVYGYGRSD</sequence>
<keyword evidence="2" id="KW-0732">Signal</keyword>
<feature type="signal peptide" evidence="2">
    <location>
        <begin position="1"/>
        <end position="24"/>
    </location>
</feature>
<organism evidence="3 4">
    <name type="scientific">Chloroflexus aggregans (strain MD-66 / DSM 9485)</name>
    <dbReference type="NCBI Taxonomy" id="326427"/>
    <lineage>
        <taxon>Bacteria</taxon>
        <taxon>Bacillati</taxon>
        <taxon>Chloroflexota</taxon>
        <taxon>Chloroflexia</taxon>
        <taxon>Chloroflexales</taxon>
        <taxon>Chloroflexineae</taxon>
        <taxon>Chloroflexaceae</taxon>
        <taxon>Chloroflexus</taxon>
    </lineage>
</organism>
<dbReference type="EMBL" id="CP001337">
    <property type="protein sequence ID" value="ACL26678.1"/>
    <property type="molecule type" value="Genomic_DNA"/>
</dbReference>
<feature type="transmembrane region" description="Helical" evidence="1">
    <location>
        <begin position="252"/>
        <end position="273"/>
    </location>
</feature>
<keyword evidence="4" id="KW-1185">Reference proteome</keyword>
<dbReference type="OrthoDB" id="149862at2"/>
<accession>B8GB78</accession>
<dbReference type="AlphaFoldDB" id="B8GB78"/>
<dbReference type="RefSeq" id="WP_015942523.1">
    <property type="nucleotide sequence ID" value="NC_011831.1"/>
</dbReference>
<keyword evidence="1" id="KW-0812">Transmembrane</keyword>
<keyword evidence="1" id="KW-0472">Membrane</keyword>
<dbReference type="eggNOG" id="COG1664">
    <property type="taxonomic scope" value="Bacteria"/>
</dbReference>
<feature type="transmembrane region" description="Helical" evidence="1">
    <location>
        <begin position="187"/>
        <end position="209"/>
    </location>
</feature>
<name>B8GB78_CHLAD</name>
<evidence type="ECO:0000256" key="2">
    <source>
        <dbReference type="SAM" id="SignalP"/>
    </source>
</evidence>
<dbReference type="STRING" id="326427.Cagg_3843"/>
<evidence type="ECO:0008006" key="5">
    <source>
        <dbReference type="Google" id="ProtNLM"/>
    </source>
</evidence>
<protein>
    <recommendedName>
        <fullName evidence="5">Polymer-forming cytoskeletal protein</fullName>
    </recommendedName>
</protein>
<dbReference type="KEGG" id="cag:Cagg_3843"/>
<feature type="transmembrane region" description="Helical" evidence="1">
    <location>
        <begin position="141"/>
        <end position="166"/>
    </location>
</feature>
<feature type="transmembrane region" description="Helical" evidence="1">
    <location>
        <begin position="279"/>
        <end position="303"/>
    </location>
</feature>
<feature type="chain" id="PRO_5002872641" description="Polymer-forming cytoskeletal protein" evidence="2">
    <location>
        <begin position="25"/>
        <end position="315"/>
    </location>
</feature>
<reference evidence="3" key="1">
    <citation type="submission" date="2008-12" db="EMBL/GenBank/DDBJ databases">
        <title>Complete sequence of Chloroflexus aggregans DSM 9485.</title>
        <authorList>
            <consortium name="US DOE Joint Genome Institute"/>
            <person name="Lucas S."/>
            <person name="Copeland A."/>
            <person name="Lapidus A."/>
            <person name="Glavina del Rio T."/>
            <person name="Dalin E."/>
            <person name="Tice H."/>
            <person name="Pitluck S."/>
            <person name="Foster B."/>
            <person name="Larimer F."/>
            <person name="Land M."/>
            <person name="Hauser L."/>
            <person name="Kyrpides N."/>
            <person name="Mikhailova N."/>
            <person name="Bryant D."/>
            <person name="Richardson P."/>
        </authorList>
    </citation>
    <scope>NUCLEOTIDE SEQUENCE</scope>
    <source>
        <strain evidence="3">DSM 9485</strain>
    </source>
</reference>
<feature type="transmembrane region" description="Helical" evidence="1">
    <location>
        <begin position="215"/>
        <end position="240"/>
    </location>
</feature>
<keyword evidence="1" id="KW-1133">Transmembrane helix</keyword>
<proteinExistence type="predicted"/>
<dbReference type="HOGENOM" id="CLU_939554_0_0_0"/>
<evidence type="ECO:0000313" key="4">
    <source>
        <dbReference type="Proteomes" id="UP000002508"/>
    </source>
</evidence>